<evidence type="ECO:0000256" key="5">
    <source>
        <dbReference type="ARBA" id="ARBA00023136"/>
    </source>
</evidence>
<keyword evidence="4" id="KW-0342">GTP-binding</keyword>
<dbReference type="OrthoDB" id="5477114at2"/>
<accession>A0A1S2LKS9</accession>
<evidence type="ECO:0000256" key="4">
    <source>
        <dbReference type="ARBA" id="ARBA00023134"/>
    </source>
</evidence>
<evidence type="ECO:0000256" key="1">
    <source>
        <dbReference type="ARBA" id="ARBA00004370"/>
    </source>
</evidence>
<dbReference type="GO" id="GO:0005525">
    <property type="term" value="F:GTP binding"/>
    <property type="evidence" value="ECO:0007669"/>
    <property type="project" value="UniProtKB-KW"/>
</dbReference>
<keyword evidence="8" id="KW-1185">Reference proteome</keyword>
<feature type="domain" description="Dynamin N-terminal" evidence="6">
    <location>
        <begin position="622"/>
        <end position="842"/>
    </location>
</feature>
<gene>
    <name evidence="7" type="ORF">BKP35_09545</name>
</gene>
<proteinExistence type="predicted"/>
<reference evidence="7 8" key="1">
    <citation type="submission" date="2016-10" db="EMBL/GenBank/DDBJ databases">
        <title>Draft genome sequences of four alkaliphilic bacteria belonging to the Anaerobacillus genus.</title>
        <authorList>
            <person name="Bassil N.M."/>
            <person name="Lloyd J.R."/>
        </authorList>
    </citation>
    <scope>NUCLEOTIDE SEQUENCE [LARGE SCALE GENOMIC DNA]</scope>
    <source>
        <strain evidence="7 8">DSM 15340</strain>
    </source>
</reference>
<dbReference type="EMBL" id="MLQQ01000018">
    <property type="protein sequence ID" value="OIJ12810.1"/>
    <property type="molecule type" value="Genomic_DNA"/>
</dbReference>
<evidence type="ECO:0000259" key="6">
    <source>
        <dbReference type="Pfam" id="PF00350"/>
    </source>
</evidence>
<organism evidence="7 8">
    <name type="scientific">Anaerobacillus arseniciselenatis</name>
    <dbReference type="NCBI Taxonomy" id="85682"/>
    <lineage>
        <taxon>Bacteria</taxon>
        <taxon>Bacillati</taxon>
        <taxon>Bacillota</taxon>
        <taxon>Bacilli</taxon>
        <taxon>Bacillales</taxon>
        <taxon>Bacillaceae</taxon>
        <taxon>Anaerobacillus</taxon>
    </lineage>
</organism>
<keyword evidence="2" id="KW-0547">Nucleotide-binding</keyword>
<name>A0A1S2LKS9_9BACI</name>
<feature type="domain" description="Dynamin N-terminal" evidence="6">
    <location>
        <begin position="38"/>
        <end position="193"/>
    </location>
</feature>
<evidence type="ECO:0000256" key="3">
    <source>
        <dbReference type="ARBA" id="ARBA00022801"/>
    </source>
</evidence>
<dbReference type="InterPro" id="IPR045063">
    <property type="entry name" value="Dynamin_N"/>
</dbReference>
<evidence type="ECO:0000313" key="8">
    <source>
        <dbReference type="Proteomes" id="UP000180098"/>
    </source>
</evidence>
<comment type="subcellular location">
    <subcellularLocation>
        <location evidence="1">Membrane</location>
    </subcellularLocation>
</comment>
<dbReference type="PANTHER" id="PTHR10465">
    <property type="entry name" value="TRANSMEMBRANE GTPASE FZO1"/>
    <property type="match status" value="1"/>
</dbReference>
<comment type="caution">
    <text evidence="7">The sequence shown here is derived from an EMBL/GenBank/DDBJ whole genome shotgun (WGS) entry which is preliminary data.</text>
</comment>
<dbReference type="Proteomes" id="UP000180098">
    <property type="component" value="Unassembled WGS sequence"/>
</dbReference>
<dbReference type="GO" id="GO:0003924">
    <property type="term" value="F:GTPase activity"/>
    <property type="evidence" value="ECO:0007669"/>
    <property type="project" value="InterPro"/>
</dbReference>
<keyword evidence="3" id="KW-0378">Hydrolase</keyword>
<dbReference type="Gene3D" id="3.40.50.300">
    <property type="entry name" value="P-loop containing nucleotide triphosphate hydrolases"/>
    <property type="match status" value="2"/>
</dbReference>
<dbReference type="AlphaFoldDB" id="A0A1S2LKS9"/>
<dbReference type="PANTHER" id="PTHR10465:SF0">
    <property type="entry name" value="SARCALUMENIN"/>
    <property type="match status" value="1"/>
</dbReference>
<dbReference type="InterPro" id="IPR027094">
    <property type="entry name" value="Mitofusin_fam"/>
</dbReference>
<dbReference type="SUPFAM" id="SSF52540">
    <property type="entry name" value="P-loop containing nucleoside triphosphate hydrolases"/>
    <property type="match status" value="2"/>
</dbReference>
<dbReference type="RefSeq" id="WP_071313117.1">
    <property type="nucleotide sequence ID" value="NZ_MLQQ01000018.1"/>
</dbReference>
<protein>
    <recommendedName>
        <fullName evidence="6">Dynamin N-terminal domain-containing protein</fullName>
    </recommendedName>
</protein>
<sequence length="1202" mass="139020">MIIEKLQSITENDLPYTKRELDRKQKLHNKKDIKLFEVAFCGHFSAGKSTLLNTIVGAEVLPTSPIPTSANIIEIKNGEQALSVHAKGEEEKVWHGEIPWNKVREWGMNGHDISKMTITAPLPFLGEHSCILDTPGVDSTDDSHEAITVEQLYTTDAIVYVMDYNHVQSETNLYFLKQLSVEKKPIYIVINQIDKHNETEIPFSQFKSSIETVFHSWGIDYISIYFTSMKNQTHPLNEFPRLEQHLKALLYQSRDLIEGSQLRLEQGFYETVVNRLEEEQQEAVSEVIAEMKAKGFRSEQLAEKEQLLRQLEATRQYDQRLWHRFDQELGKLFKNVTIFPALTTDLVREWIESLQPGFKVGVFFAKKKTTEEQERRLEKLINNLQNKVKSQLLFHVQAYFQKVDRVVLTNKDEFENAFTNLTYDVTSDLLKAHVNTDHSNREYVYTFTNEMTNMIVKDIRSKARQLVELTIEGMKDFYTHEEQALHEKLEKLKEIEYYRLKIERIENDYHEFIEVMTEQLKTFPPEQEYNKKIVEAMAGSYPENDSDAFANITFEEESVITSESIDETKRTAIYFSEEETELWLENVKNVLSEHKKTSTLAQERNHLLERINRYETQTFIVSLFGAFSAGKSSFANALLGEEVLPVSPNPTTATVSTVQKSTKDHSHKTAVVTLKSKRALNDEIKAVAEQLDEDIDIQKINHWNPNFKQVISSWQKTYAEYLLTIRNSLSESSGQLGNEFTVGLDELQGLVANESKACLIDHVEIYYDSPITNKGIVLVDTPGVNSIHGRHTNVAFTQMRTSDAIFYLTYYNHAFSKADQYFLQQIGKVNESFGHDKLYFVINASDLASSPGELNGVRKHVHDQLVKNGINEPRLYDLSSKEGLNAKKDDLTSETTFSQFESAFYDYTILELKQLSVDMITNDLKQYIRKIEDSITFMNEEKVTQQQKHERLKTTVALQVKRVNEVSFDYAVRDILQEFEQLVLYLRERMRFVLNDYFTTAINVSILTANSKKGLQEQLTAAIKEWRGLGEHFLKQELEATVIRMEEAIKERAKKWVKEEETIIQKELPFVYVDDEINLETTNVDVSDLHISVSSSKYASYIRSKKDFFEEGAAKQLKEVLVQDGVEMASVMIDECSKRYFVAFEAHFQAIESQLKKRIVDSIQNELERFEALFDPSVKESIQRECDELRRVGLLVRGDEAF</sequence>
<dbReference type="CDD" id="cd09912">
    <property type="entry name" value="DLP_2"/>
    <property type="match status" value="1"/>
</dbReference>
<evidence type="ECO:0000313" key="7">
    <source>
        <dbReference type="EMBL" id="OIJ12810.1"/>
    </source>
</evidence>
<dbReference type="GO" id="GO:0016020">
    <property type="term" value="C:membrane"/>
    <property type="evidence" value="ECO:0007669"/>
    <property type="project" value="UniProtKB-SubCell"/>
</dbReference>
<evidence type="ECO:0000256" key="2">
    <source>
        <dbReference type="ARBA" id="ARBA00022741"/>
    </source>
</evidence>
<dbReference type="InterPro" id="IPR027417">
    <property type="entry name" value="P-loop_NTPase"/>
</dbReference>
<dbReference type="Pfam" id="PF00350">
    <property type="entry name" value="Dynamin_N"/>
    <property type="match status" value="2"/>
</dbReference>
<keyword evidence="5" id="KW-0472">Membrane</keyword>